<feature type="transmembrane region" description="Helical" evidence="2">
    <location>
        <begin position="443"/>
        <end position="465"/>
    </location>
</feature>
<evidence type="ECO:0000313" key="3">
    <source>
        <dbReference type="EMBL" id="TFD66558.1"/>
    </source>
</evidence>
<feature type="transmembrane region" description="Helical" evidence="2">
    <location>
        <begin position="497"/>
        <end position="516"/>
    </location>
</feature>
<dbReference type="OrthoDB" id="7698234at2"/>
<keyword evidence="4" id="KW-1185">Reference proteome</keyword>
<feature type="compositionally biased region" description="Polar residues" evidence="1">
    <location>
        <begin position="51"/>
        <end position="66"/>
    </location>
</feature>
<reference evidence="3 4" key="1">
    <citation type="submission" date="2019-03" db="EMBL/GenBank/DDBJ databases">
        <title>Genomics of glacier-inhabiting Cryobacterium strains.</title>
        <authorList>
            <person name="Liu Q."/>
            <person name="Xin Y.-H."/>
        </authorList>
    </citation>
    <scope>NUCLEOTIDE SEQUENCE [LARGE SCALE GENOMIC DNA]</scope>
    <source>
        <strain evidence="3 4">Sr36</strain>
    </source>
</reference>
<dbReference type="EMBL" id="SOHK01000011">
    <property type="protein sequence ID" value="TFD66558.1"/>
    <property type="molecule type" value="Genomic_DNA"/>
</dbReference>
<feature type="transmembrane region" description="Helical" evidence="2">
    <location>
        <begin position="182"/>
        <end position="201"/>
    </location>
</feature>
<comment type="caution">
    <text evidence="3">The sequence shown here is derived from an EMBL/GenBank/DDBJ whole genome shotgun (WGS) entry which is preliminary data.</text>
</comment>
<feature type="transmembrane region" description="Helical" evidence="2">
    <location>
        <begin position="300"/>
        <end position="321"/>
    </location>
</feature>
<dbReference type="InterPro" id="IPR010640">
    <property type="entry name" value="Low_temperature_requirement_A"/>
</dbReference>
<feature type="region of interest" description="Disordered" evidence="1">
    <location>
        <begin position="28"/>
        <end position="90"/>
    </location>
</feature>
<protein>
    <submittedName>
        <fullName evidence="3">Low temperature requirement protein A</fullName>
    </submittedName>
</protein>
<feature type="transmembrane region" description="Helical" evidence="2">
    <location>
        <begin position="213"/>
        <end position="234"/>
    </location>
</feature>
<dbReference type="Proteomes" id="UP000298154">
    <property type="component" value="Unassembled WGS sequence"/>
</dbReference>
<feature type="transmembrane region" description="Helical" evidence="2">
    <location>
        <begin position="472"/>
        <end position="491"/>
    </location>
</feature>
<dbReference type="AlphaFoldDB" id="A0A4R9AQ79"/>
<feature type="transmembrane region" description="Helical" evidence="2">
    <location>
        <begin position="409"/>
        <end position="431"/>
    </location>
</feature>
<organism evidence="3 4">
    <name type="scientific">Cryobacterium ruanii</name>
    <dbReference type="NCBI Taxonomy" id="1259197"/>
    <lineage>
        <taxon>Bacteria</taxon>
        <taxon>Bacillati</taxon>
        <taxon>Actinomycetota</taxon>
        <taxon>Actinomycetes</taxon>
        <taxon>Micrococcales</taxon>
        <taxon>Microbacteriaceae</taxon>
        <taxon>Cryobacterium</taxon>
    </lineage>
</organism>
<evidence type="ECO:0000256" key="1">
    <source>
        <dbReference type="SAM" id="MobiDB-lite"/>
    </source>
</evidence>
<sequence>NLVPHEAGKHCGFPHLWGTYRYITVPTPTRQNATHPGVSHPAPTAYRPTGSRPQAQQPGPQSTTLPRTKPAPGRPVKAQPHDGGWTLPDIGAQTANGIEIGWANVGGAGQTGSVSRSGKTTQRYPLDHRAWILRLGFRRSLLRPEDSERSDRVTYIELFYDLIFVFALTQLSRYLYANQSWVGALESIILVLALWWLWVYTTWVTNWLDPAKLPVRGVVIGLSLIGLVISTSIYDSFGNQGLVFAIAYVALQLGRTVFMVLALARHDPALHATFLRILLWLSVAGVFWIVGALMPLSVRLPAWLIALAIEYGSASLGFRIPGLKAPGVDDWDVSGPHIAERSALFVIIAVGESFLVTGFAFVDQKASAFGISGLFLAFVNGVAMWWLYFDHGEKAGSKAISASSEPGRIARLAYTYVHAIIIAGIVLTSVADKSVLEHPEDAMTLSVAVTIVGGPLFYLVGLLLFRWIVTRTVLVSHIVGIALLALAGAAAAVMTPLGLGAVASVILVTVAAWETIARVRAGTTDDDSG</sequence>
<keyword evidence="2" id="KW-1133">Transmembrane helix</keyword>
<feature type="transmembrane region" description="Helical" evidence="2">
    <location>
        <begin position="368"/>
        <end position="388"/>
    </location>
</feature>
<dbReference type="PANTHER" id="PTHR36840:SF1">
    <property type="entry name" value="BLL5714 PROTEIN"/>
    <property type="match status" value="1"/>
</dbReference>
<accession>A0A4R9AQ79</accession>
<feature type="non-terminal residue" evidence="3">
    <location>
        <position position="1"/>
    </location>
</feature>
<dbReference type="Pfam" id="PF06772">
    <property type="entry name" value="LtrA"/>
    <property type="match status" value="1"/>
</dbReference>
<feature type="transmembrane region" description="Helical" evidence="2">
    <location>
        <begin position="342"/>
        <end position="362"/>
    </location>
</feature>
<proteinExistence type="predicted"/>
<evidence type="ECO:0000313" key="4">
    <source>
        <dbReference type="Proteomes" id="UP000298154"/>
    </source>
</evidence>
<keyword evidence="2" id="KW-0812">Transmembrane</keyword>
<feature type="transmembrane region" description="Helical" evidence="2">
    <location>
        <begin position="274"/>
        <end position="294"/>
    </location>
</feature>
<keyword evidence="2" id="KW-0472">Membrane</keyword>
<gene>
    <name evidence="3" type="ORF">E3T47_07125</name>
</gene>
<evidence type="ECO:0000256" key="2">
    <source>
        <dbReference type="SAM" id="Phobius"/>
    </source>
</evidence>
<feature type="transmembrane region" description="Helical" evidence="2">
    <location>
        <begin position="240"/>
        <end position="262"/>
    </location>
</feature>
<dbReference type="PANTHER" id="PTHR36840">
    <property type="entry name" value="BLL5714 PROTEIN"/>
    <property type="match status" value="1"/>
</dbReference>
<name>A0A4R9AQ79_9MICO</name>